<proteinExistence type="predicted"/>
<dbReference type="Proteomes" id="UP000326757">
    <property type="component" value="Unassembled WGS sequence"/>
</dbReference>
<evidence type="ECO:0000313" key="1">
    <source>
        <dbReference type="EMBL" id="KAB8304037.1"/>
    </source>
</evidence>
<comment type="caution">
    <text evidence="1">The sequence shown here is derived from an EMBL/GenBank/DDBJ whole genome shotgun (WGS) entry which is preliminary data.</text>
</comment>
<sequence>MFHGKTSPLQSKADSNLILSGGLFAPEILSDSIRRFAYPLGNGHLPLLTLPDLDSFAFSIFTNRSSFSGLSLATVSHFAAGSEIASTFTKMTGLAVIYAPVSIEEWSANLGFADRPVISTDPQGIIEEENFKIWWAGFEDSILWKLSGERRVAGRNME</sequence>
<dbReference type="AlphaFoldDB" id="A0A5N6KK24"/>
<keyword evidence="2" id="KW-1185">Reference proteome</keyword>
<gene>
    <name evidence="1" type="ORF">EYC80_005383</name>
</gene>
<dbReference type="Gene3D" id="3.90.25.10">
    <property type="entry name" value="UDP-galactose 4-epimerase, domain 1"/>
    <property type="match status" value="1"/>
</dbReference>
<organism evidence="1 2">
    <name type="scientific">Monilinia laxa</name>
    <name type="common">Brown rot fungus</name>
    <name type="synonym">Sclerotinia laxa</name>
    <dbReference type="NCBI Taxonomy" id="61186"/>
    <lineage>
        <taxon>Eukaryota</taxon>
        <taxon>Fungi</taxon>
        <taxon>Dikarya</taxon>
        <taxon>Ascomycota</taxon>
        <taxon>Pezizomycotina</taxon>
        <taxon>Leotiomycetes</taxon>
        <taxon>Helotiales</taxon>
        <taxon>Sclerotiniaceae</taxon>
        <taxon>Monilinia</taxon>
    </lineage>
</organism>
<dbReference type="EMBL" id="VIGI01000002">
    <property type="protein sequence ID" value="KAB8304037.1"/>
    <property type="molecule type" value="Genomic_DNA"/>
</dbReference>
<dbReference type="OrthoDB" id="3358371at2759"/>
<protein>
    <submittedName>
        <fullName evidence="1">Uncharacterized protein</fullName>
    </submittedName>
</protein>
<accession>A0A5N6KK24</accession>
<reference evidence="1 2" key="1">
    <citation type="submission" date="2019-06" db="EMBL/GenBank/DDBJ databases">
        <title>Genome Sequence of the Brown Rot Fungal Pathogen Monilinia laxa.</title>
        <authorList>
            <person name="De Miccolis Angelini R.M."/>
            <person name="Landi L."/>
            <person name="Abate D."/>
            <person name="Pollastro S."/>
            <person name="Romanazzi G."/>
            <person name="Faretra F."/>
        </authorList>
    </citation>
    <scope>NUCLEOTIDE SEQUENCE [LARGE SCALE GENOMIC DNA]</scope>
    <source>
        <strain evidence="1 2">Mlax316</strain>
    </source>
</reference>
<evidence type="ECO:0000313" key="2">
    <source>
        <dbReference type="Proteomes" id="UP000326757"/>
    </source>
</evidence>
<dbReference type="Gene3D" id="3.40.50.720">
    <property type="entry name" value="NAD(P)-binding Rossmann-like Domain"/>
    <property type="match status" value="1"/>
</dbReference>
<name>A0A5N6KK24_MONLA</name>